<feature type="compositionally biased region" description="Acidic residues" evidence="1">
    <location>
        <begin position="142"/>
        <end position="168"/>
    </location>
</feature>
<dbReference type="EMBL" id="AGUE01000020">
    <property type="protein sequence ID" value="EHL02708.1"/>
    <property type="molecule type" value="Genomic_DNA"/>
</dbReference>
<organism evidence="2 3">
    <name type="scientific">Glarea lozoyensis (strain ATCC 74030 / MF5533)</name>
    <dbReference type="NCBI Taxonomy" id="1104152"/>
    <lineage>
        <taxon>Eukaryota</taxon>
        <taxon>Fungi</taxon>
        <taxon>Dikarya</taxon>
        <taxon>Ascomycota</taxon>
        <taxon>Pezizomycotina</taxon>
        <taxon>Leotiomycetes</taxon>
        <taxon>Helotiales</taxon>
        <taxon>Helotiaceae</taxon>
        <taxon>Glarea</taxon>
    </lineage>
</organism>
<protein>
    <submittedName>
        <fullName evidence="2">Uncharacterized protein</fullName>
    </submittedName>
</protein>
<evidence type="ECO:0000313" key="2">
    <source>
        <dbReference type="EMBL" id="EHL02708.1"/>
    </source>
</evidence>
<accession>H0EFF0</accession>
<dbReference type="AlphaFoldDB" id="H0EFF0"/>
<dbReference type="Proteomes" id="UP000005446">
    <property type="component" value="Unassembled WGS sequence"/>
</dbReference>
<feature type="region of interest" description="Disordered" evidence="1">
    <location>
        <begin position="121"/>
        <end position="235"/>
    </location>
</feature>
<feature type="compositionally biased region" description="Polar residues" evidence="1">
    <location>
        <begin position="20"/>
        <end position="38"/>
    </location>
</feature>
<evidence type="ECO:0000313" key="3">
    <source>
        <dbReference type="Proteomes" id="UP000005446"/>
    </source>
</evidence>
<dbReference type="HOGENOM" id="CLU_1180325_0_0_1"/>
<dbReference type="InParanoid" id="H0EFF0"/>
<evidence type="ECO:0000256" key="1">
    <source>
        <dbReference type="SAM" id="MobiDB-lite"/>
    </source>
</evidence>
<feature type="compositionally biased region" description="Basic and acidic residues" evidence="1">
    <location>
        <begin position="9"/>
        <end position="19"/>
    </location>
</feature>
<proteinExistence type="predicted"/>
<sequence>MNPPAVKADLSDRPGRRAPSEQSATFSSREATPVSSLSARPKGTRDTAELVHTQQEEEDMPRVSDKGQKYTSSFISYIDDDGYAFSDLDEDAEFDGLDALSLDMDDEIDMDLVEHSLYGVNHPYAGWRHPDPLRHIDLSHDLDDDSDSENSEDAGSLEDFVEDDEDDEPIRRPGRSTARSNQSAPIQISDDESDEGGEVSSRIPRNRGRAFRPSISSSPSVASNTDGAADGNTKA</sequence>
<dbReference type="OrthoDB" id="6105938at2759"/>
<comment type="caution">
    <text evidence="2">The sequence shown here is derived from an EMBL/GenBank/DDBJ whole genome shotgun (WGS) entry which is preliminary data.</text>
</comment>
<feature type="compositionally biased region" description="Low complexity" evidence="1">
    <location>
        <begin position="214"/>
        <end position="223"/>
    </location>
</feature>
<keyword evidence="3" id="KW-1185">Reference proteome</keyword>
<name>H0EFF0_GLAL7</name>
<feature type="region of interest" description="Disordered" evidence="1">
    <location>
        <begin position="1"/>
        <end position="67"/>
    </location>
</feature>
<feature type="compositionally biased region" description="Polar residues" evidence="1">
    <location>
        <begin position="177"/>
        <end position="186"/>
    </location>
</feature>
<gene>
    <name evidence="2" type="ORF">M7I_1224</name>
</gene>
<feature type="compositionally biased region" description="Basic and acidic residues" evidence="1">
    <location>
        <begin position="128"/>
        <end position="141"/>
    </location>
</feature>
<reference evidence="2 3" key="1">
    <citation type="journal article" date="2012" name="Eukaryot. Cell">
        <title>Genome sequence of the fungus Glarea lozoyensis: the first genome sequence of a species from the Helotiaceae family.</title>
        <authorList>
            <person name="Youssar L."/>
            <person name="Gruening B.A."/>
            <person name="Erxleben A."/>
            <person name="Guenther S."/>
            <person name="Huettel W."/>
        </authorList>
    </citation>
    <scope>NUCLEOTIDE SEQUENCE [LARGE SCALE GENOMIC DNA]</scope>
    <source>
        <strain evidence="3">ATCC 74030 / MF5533</strain>
    </source>
</reference>